<gene>
    <name evidence="2" type="ORF">RM553_03235</name>
</gene>
<dbReference type="PANTHER" id="PTHR42685">
    <property type="entry name" value="GERANYLGERANYL DIPHOSPHATE REDUCTASE"/>
    <property type="match status" value="1"/>
</dbReference>
<dbReference type="PRINTS" id="PR00420">
    <property type="entry name" value="RNGMNOXGNASE"/>
</dbReference>
<dbReference type="GO" id="GO:0016491">
    <property type="term" value="F:oxidoreductase activity"/>
    <property type="evidence" value="ECO:0007669"/>
    <property type="project" value="UniProtKB-KW"/>
</dbReference>
<evidence type="ECO:0000313" key="2">
    <source>
        <dbReference type="EMBL" id="MDT0641838.1"/>
    </source>
</evidence>
<reference evidence="2 3" key="1">
    <citation type="submission" date="2023-09" db="EMBL/GenBank/DDBJ databases">
        <authorList>
            <person name="Rey-Velasco X."/>
        </authorList>
    </citation>
    <scope>NUCLEOTIDE SEQUENCE [LARGE SCALE GENOMIC DNA]</scope>
    <source>
        <strain evidence="2 3">F363</strain>
    </source>
</reference>
<dbReference type="Pfam" id="PF01494">
    <property type="entry name" value="FAD_binding_3"/>
    <property type="match status" value="1"/>
</dbReference>
<dbReference type="InterPro" id="IPR036188">
    <property type="entry name" value="FAD/NAD-bd_sf"/>
</dbReference>
<proteinExistence type="predicted"/>
<dbReference type="InterPro" id="IPR050407">
    <property type="entry name" value="Geranylgeranyl_reductase"/>
</dbReference>
<dbReference type="PANTHER" id="PTHR42685:SF22">
    <property type="entry name" value="CONDITIONED MEDIUM FACTOR RECEPTOR 1"/>
    <property type="match status" value="1"/>
</dbReference>
<dbReference type="EC" id="1.-.-.-" evidence="2"/>
<keyword evidence="3" id="KW-1185">Reference proteome</keyword>
<dbReference type="Gene3D" id="3.50.50.60">
    <property type="entry name" value="FAD/NAD(P)-binding domain"/>
    <property type="match status" value="1"/>
</dbReference>
<evidence type="ECO:0000259" key="1">
    <source>
        <dbReference type="Pfam" id="PF01494"/>
    </source>
</evidence>
<name>A0ABU3C666_9FLAO</name>
<dbReference type="Proteomes" id="UP001262889">
    <property type="component" value="Unassembled WGS sequence"/>
</dbReference>
<organism evidence="2 3">
    <name type="scientific">Autumnicola tepida</name>
    <dbReference type="NCBI Taxonomy" id="3075595"/>
    <lineage>
        <taxon>Bacteria</taxon>
        <taxon>Pseudomonadati</taxon>
        <taxon>Bacteroidota</taxon>
        <taxon>Flavobacteriia</taxon>
        <taxon>Flavobacteriales</taxon>
        <taxon>Flavobacteriaceae</taxon>
        <taxon>Autumnicola</taxon>
    </lineage>
</organism>
<dbReference type="SUPFAM" id="SSF51905">
    <property type="entry name" value="FAD/NAD(P)-binding domain"/>
    <property type="match status" value="1"/>
</dbReference>
<comment type="caution">
    <text evidence="2">The sequence shown here is derived from an EMBL/GenBank/DDBJ whole genome shotgun (WGS) entry which is preliminary data.</text>
</comment>
<dbReference type="RefSeq" id="WP_311533546.1">
    <property type="nucleotide sequence ID" value="NZ_JAVRHQ010000002.1"/>
</dbReference>
<evidence type="ECO:0000313" key="3">
    <source>
        <dbReference type="Proteomes" id="UP001262889"/>
    </source>
</evidence>
<feature type="domain" description="FAD-binding" evidence="1">
    <location>
        <begin position="4"/>
        <end position="310"/>
    </location>
</feature>
<dbReference type="EMBL" id="JAVRHQ010000002">
    <property type="protein sequence ID" value="MDT0641838.1"/>
    <property type="molecule type" value="Genomic_DNA"/>
</dbReference>
<accession>A0ABU3C666</accession>
<dbReference type="InterPro" id="IPR002938">
    <property type="entry name" value="FAD-bd"/>
</dbReference>
<protein>
    <submittedName>
        <fullName evidence="2">NAD(P)/FAD-dependent oxidoreductase</fullName>
        <ecNumber evidence="2">1.-.-.-</ecNumber>
    </submittedName>
</protein>
<keyword evidence="2" id="KW-0560">Oxidoreductase</keyword>
<sequence length="375" mass="41772">MRDADIVIIGGGLAGLTAAIHLASSNLNVILIEKENFPHHKVCGEYLSTEILPYIKALEVDILSLKPKKITRLEFSTPNGSTISSGLKMGGLGVSRFILDNYLYEKALERGARILQDTVTNVEYKDDNFTIDCAGENQIKASFVLGAHGKRSLMDKKLQREFIQKKSGWLAVKAHYRHDGFDDNLVALNNFRGGYCGLSKVENGNVNVCYLATYESFRNYKNPQDYKEHVLSANPVLNKFFEHAEPVFEKDLTIAQVSFEKKSMVENHVLMMGDAAGLIHPLCGNGMAMAIHSAKIASEAVLGYYKGQEKGRKALELRYKEEWVKNFKNRMLTGIMLQKILLNPGLAEISQNLLGTMPSLLPRIIKRTHGKPVAA</sequence>